<evidence type="ECO:0000256" key="1">
    <source>
        <dbReference type="SAM" id="MobiDB-lite"/>
    </source>
</evidence>
<evidence type="ECO:0000313" key="4">
    <source>
        <dbReference type="WBParaSite" id="SBAD_0000165401-mRNA-1"/>
    </source>
</evidence>
<gene>
    <name evidence="2" type="ORF">SBAD_LOCUS1583</name>
</gene>
<accession>A0A183ID89</accession>
<dbReference type="WBParaSite" id="SBAD_0000165401-mRNA-1">
    <property type="protein sequence ID" value="SBAD_0000165401-mRNA-1"/>
    <property type="gene ID" value="SBAD_0000165401"/>
</dbReference>
<organism evidence="4">
    <name type="scientific">Soboliphyme baturini</name>
    <dbReference type="NCBI Taxonomy" id="241478"/>
    <lineage>
        <taxon>Eukaryota</taxon>
        <taxon>Metazoa</taxon>
        <taxon>Ecdysozoa</taxon>
        <taxon>Nematoda</taxon>
        <taxon>Enoplea</taxon>
        <taxon>Dorylaimia</taxon>
        <taxon>Dioctophymatida</taxon>
        <taxon>Dioctophymatoidea</taxon>
        <taxon>Soboliphymatidae</taxon>
        <taxon>Soboliphyme</taxon>
    </lineage>
</organism>
<feature type="region of interest" description="Disordered" evidence="1">
    <location>
        <begin position="375"/>
        <end position="394"/>
    </location>
</feature>
<evidence type="ECO:0000313" key="2">
    <source>
        <dbReference type="EMBL" id="VDO94796.1"/>
    </source>
</evidence>
<reference evidence="4" key="1">
    <citation type="submission" date="2016-06" db="UniProtKB">
        <authorList>
            <consortium name="WormBaseParasite"/>
        </authorList>
    </citation>
    <scope>IDENTIFICATION</scope>
</reference>
<dbReference type="AlphaFoldDB" id="A0A183ID89"/>
<dbReference type="EMBL" id="UZAM01006874">
    <property type="protein sequence ID" value="VDO94796.1"/>
    <property type="molecule type" value="Genomic_DNA"/>
</dbReference>
<sequence length="526" mass="57670">MGARWRLSGARSFNADPSCCVQPGNGRKEESEVCSDATTVDRAHVSGERFSPPPVVGGRSIESVVTTGATGGNRRELAAEEGTKKSNSNSQMQHILRRRRRGLTGLTRLESNHSPPQPPRASAVCWCVAVVCRSVGGWTGGDGPSVSLRLVFHTTAYYYHWSKSRADFCTSAGDGCFCCFAHFTSRRFAIPRLGCLYYFFIFVFASSRLLRLAASSVTAATDSFPSRSTMHSWPSLDESRTESCLLSSPPPSILIFESLTLANQARRGNILPSFEESPPATAGDIAAYSKSALRQGDISIGFSHLGEQRERQVSKILLLPGDLCRTFDSSLSRWSFTARASPAAFLNTTEVQAETTRRGEPLVCSRATAAARGYQLRDDEGREDASSVARPRQKDDRLLEGEKLATMQVCTGLNDEILSVQGWFGLPEEIKVVCDVRWNPRPLNPKNGWALGVSALLWKRSRSLVLAGVVASEVVDYQLAVRLQLVAKRRLHGHCEPWFHLNSGENCREVAGPPLDHGLADSRYEA</sequence>
<proteinExistence type="predicted"/>
<dbReference type="Proteomes" id="UP000270296">
    <property type="component" value="Unassembled WGS sequence"/>
</dbReference>
<reference evidence="2 3" key="2">
    <citation type="submission" date="2018-11" db="EMBL/GenBank/DDBJ databases">
        <authorList>
            <consortium name="Pathogen Informatics"/>
        </authorList>
    </citation>
    <scope>NUCLEOTIDE SEQUENCE [LARGE SCALE GENOMIC DNA]</scope>
</reference>
<name>A0A183ID89_9BILA</name>
<feature type="region of interest" description="Disordered" evidence="1">
    <location>
        <begin position="66"/>
        <end position="94"/>
    </location>
</feature>
<feature type="compositionally biased region" description="Basic and acidic residues" evidence="1">
    <location>
        <begin position="375"/>
        <end position="385"/>
    </location>
</feature>
<feature type="compositionally biased region" description="Basic and acidic residues" evidence="1">
    <location>
        <begin position="73"/>
        <end position="84"/>
    </location>
</feature>
<protein>
    <submittedName>
        <fullName evidence="4">Transmembrane protein</fullName>
    </submittedName>
</protein>
<keyword evidence="3" id="KW-1185">Reference proteome</keyword>
<evidence type="ECO:0000313" key="3">
    <source>
        <dbReference type="Proteomes" id="UP000270296"/>
    </source>
</evidence>